<reference evidence="2 4" key="1">
    <citation type="submission" date="2016-11" db="EMBL/GenBank/DDBJ databases">
        <authorList>
            <person name="Klemetsen T."/>
        </authorList>
    </citation>
    <scope>NUCLEOTIDE SEQUENCE [LARGE SCALE GENOMIC DNA]</scope>
    <source>
        <strain evidence="2">MT 2528</strain>
    </source>
</reference>
<dbReference type="EMBL" id="FPLD01000060">
    <property type="protein sequence ID" value="SGY99814.1"/>
    <property type="molecule type" value="Genomic_DNA"/>
</dbReference>
<evidence type="ECO:0000256" key="1">
    <source>
        <dbReference type="SAM" id="Phobius"/>
    </source>
</evidence>
<dbReference type="Proteomes" id="UP000182660">
    <property type="component" value="Unassembled WGS sequence"/>
</dbReference>
<dbReference type="GeneID" id="61295922"/>
<keyword evidence="1" id="KW-0472">Membrane</keyword>
<keyword evidence="4" id="KW-1185">Reference proteome</keyword>
<dbReference type="Proteomes" id="UP000183794">
    <property type="component" value="Unassembled WGS sequence"/>
</dbReference>
<feature type="transmembrane region" description="Helical" evidence="1">
    <location>
        <begin position="31"/>
        <end position="49"/>
    </location>
</feature>
<dbReference type="InterPro" id="IPR007047">
    <property type="entry name" value="Flp_Fap"/>
</dbReference>
<dbReference type="Pfam" id="PF04964">
    <property type="entry name" value="Flp_Fap"/>
    <property type="match status" value="1"/>
</dbReference>
<evidence type="ECO:0000313" key="5">
    <source>
        <dbReference type="Proteomes" id="UP000183794"/>
    </source>
</evidence>
<sequence length="78" mass="8126">MNLFNNMCACVYVSMQGQLRAFAKDEKGVTAIEYAIIAVAVSTLVLAAFNSDGFGDVLKDAIAKIKGNIGQAGTQAAP</sequence>
<reference evidence="3 5" key="2">
    <citation type="submission" date="2016-11" db="EMBL/GenBank/DDBJ databases">
        <authorList>
            <person name="Jaros S."/>
            <person name="Januszkiewicz K."/>
            <person name="Wedrychowicz H."/>
        </authorList>
    </citation>
    <scope>NUCLEOTIDE SEQUENCE [LARGE SCALE GENOMIC DNA]</scope>
    <source>
        <strain evidence="3">NVI 5450</strain>
    </source>
</reference>
<dbReference type="STRING" id="80854.MVIS_3903"/>
<evidence type="ECO:0000313" key="4">
    <source>
        <dbReference type="Proteomes" id="UP000182660"/>
    </source>
</evidence>
<evidence type="ECO:0000313" key="3">
    <source>
        <dbReference type="EMBL" id="SGY99814.1"/>
    </source>
</evidence>
<evidence type="ECO:0000313" key="2">
    <source>
        <dbReference type="EMBL" id="SGY90840.1"/>
    </source>
</evidence>
<gene>
    <name evidence="2" type="ORF">MT2528_2018</name>
    <name evidence="3" type="ORF">NVI5450_2240</name>
</gene>
<accession>A0A090IHL7</accession>
<organism evidence="3 5">
    <name type="scientific">Moritella viscosa</name>
    <dbReference type="NCBI Taxonomy" id="80854"/>
    <lineage>
        <taxon>Bacteria</taxon>
        <taxon>Pseudomonadati</taxon>
        <taxon>Pseudomonadota</taxon>
        <taxon>Gammaproteobacteria</taxon>
        <taxon>Alteromonadales</taxon>
        <taxon>Moritellaceae</taxon>
        <taxon>Moritella</taxon>
    </lineage>
</organism>
<dbReference type="PATRIC" id="fig|80854.5.peg.4128"/>
<dbReference type="RefSeq" id="WP_045111870.1">
    <property type="nucleotide sequence ID" value="NZ_CAWQZC010000156.1"/>
</dbReference>
<proteinExistence type="predicted"/>
<keyword evidence="1" id="KW-1133">Transmembrane helix</keyword>
<protein>
    <submittedName>
        <fullName evidence="3">Flp/Fap pilin component superfamily protein</fullName>
    </submittedName>
</protein>
<dbReference type="AlphaFoldDB" id="A0A090IHL7"/>
<name>A0A090IHL7_9GAMM</name>
<dbReference type="EMBL" id="FPLJ01000050">
    <property type="protein sequence ID" value="SGY90840.1"/>
    <property type="molecule type" value="Genomic_DNA"/>
</dbReference>
<keyword evidence="1" id="KW-0812">Transmembrane</keyword>
<dbReference type="KEGG" id="mvs:MVIS_3903"/>
<dbReference type="HOGENOM" id="CLU_171854_2_0_6"/>